<dbReference type="PROSITE" id="PS50937">
    <property type="entry name" value="HTH_MERR_2"/>
    <property type="match status" value="1"/>
</dbReference>
<organism evidence="7 8">
    <name type="scientific">Caulobacter flavus</name>
    <dbReference type="NCBI Taxonomy" id="1679497"/>
    <lineage>
        <taxon>Bacteria</taxon>
        <taxon>Pseudomonadati</taxon>
        <taxon>Pseudomonadota</taxon>
        <taxon>Alphaproteobacteria</taxon>
        <taxon>Caulobacterales</taxon>
        <taxon>Caulobacteraceae</taxon>
        <taxon>Caulobacter</taxon>
    </lineage>
</organism>
<reference evidence="7 8" key="1">
    <citation type="submission" date="2017-12" db="EMBL/GenBank/DDBJ databases">
        <title>The genome sequence of Caulobacter flavus CGMCC1 15093.</title>
        <authorList>
            <person name="Gao J."/>
            <person name="Mao X."/>
            <person name="Sun J."/>
        </authorList>
    </citation>
    <scope>NUCLEOTIDE SEQUENCE [LARGE SCALE GENOMIC DNA]</scope>
    <source>
        <strain evidence="7 8">CGMCC1 15093</strain>
    </source>
</reference>
<dbReference type="GO" id="GO:0003700">
    <property type="term" value="F:DNA-binding transcription factor activity"/>
    <property type="evidence" value="ECO:0007669"/>
    <property type="project" value="InterPro"/>
</dbReference>
<evidence type="ECO:0000256" key="3">
    <source>
        <dbReference type="ARBA" id="ARBA00023125"/>
    </source>
</evidence>
<dbReference type="EMBL" id="PJRQ01000040">
    <property type="protein sequence ID" value="PLR09209.1"/>
    <property type="molecule type" value="Genomic_DNA"/>
</dbReference>
<evidence type="ECO:0000259" key="6">
    <source>
        <dbReference type="PROSITE" id="PS50937"/>
    </source>
</evidence>
<dbReference type="PRINTS" id="PR00040">
    <property type="entry name" value="HTHMERR"/>
</dbReference>
<dbReference type="RefSeq" id="WP_062098120.1">
    <property type="nucleotide sequence ID" value="NZ_PJRQ01000040.1"/>
</dbReference>
<dbReference type="AlphaFoldDB" id="A0A2N5CPX6"/>
<accession>A0A2N5CPX6</accession>
<keyword evidence="4" id="KW-0804">Transcription</keyword>
<dbReference type="Proteomes" id="UP000234483">
    <property type="component" value="Unassembled WGS sequence"/>
</dbReference>
<dbReference type="SMART" id="SM00422">
    <property type="entry name" value="HTH_MERR"/>
    <property type="match status" value="1"/>
</dbReference>
<evidence type="ECO:0000256" key="1">
    <source>
        <dbReference type="ARBA" id="ARBA00022491"/>
    </source>
</evidence>
<evidence type="ECO:0000256" key="5">
    <source>
        <dbReference type="SAM" id="Coils"/>
    </source>
</evidence>
<feature type="coiled-coil region" evidence="5">
    <location>
        <begin position="84"/>
        <end position="111"/>
    </location>
</feature>
<feature type="domain" description="HTH merR-type" evidence="6">
    <location>
        <begin position="3"/>
        <end position="72"/>
    </location>
</feature>
<evidence type="ECO:0000256" key="4">
    <source>
        <dbReference type="ARBA" id="ARBA00023163"/>
    </source>
</evidence>
<keyword evidence="1" id="KW-0678">Repressor</keyword>
<evidence type="ECO:0000313" key="8">
    <source>
        <dbReference type="Proteomes" id="UP000234483"/>
    </source>
</evidence>
<evidence type="ECO:0000313" key="7">
    <source>
        <dbReference type="EMBL" id="PLR09209.1"/>
    </source>
</evidence>
<keyword evidence="5" id="KW-0175">Coiled coil</keyword>
<dbReference type="InterPro" id="IPR000551">
    <property type="entry name" value="MerR-type_HTH_dom"/>
</dbReference>
<sequence length="149" mass="16499">MTTFKIGAFAAAAGVRRDTIRYYERTGLLRDPGRTGAGYRVYEDADLLRLHFIRAAQELGFTLAETADLLALQASDTAKASAVLEITREKIRDAERRIQRLSDIRDVLSALADDCPMDVAASDCPILAFLAERRVRRSDARGDAPREAL</sequence>
<dbReference type="Gene3D" id="1.10.1660.10">
    <property type="match status" value="1"/>
</dbReference>
<dbReference type="InterPro" id="IPR047057">
    <property type="entry name" value="MerR_fam"/>
</dbReference>
<protein>
    <submittedName>
        <fullName evidence="7">Heavy metal-responsive transcriptional regulator</fullName>
    </submittedName>
</protein>
<keyword evidence="2" id="KW-0805">Transcription regulation</keyword>
<comment type="caution">
    <text evidence="7">The sequence shown here is derived from an EMBL/GenBank/DDBJ whole genome shotgun (WGS) entry which is preliminary data.</text>
</comment>
<dbReference type="Pfam" id="PF13411">
    <property type="entry name" value="MerR_1"/>
    <property type="match status" value="1"/>
</dbReference>
<dbReference type="InterPro" id="IPR009061">
    <property type="entry name" value="DNA-bd_dom_put_sf"/>
</dbReference>
<keyword evidence="3" id="KW-0238">DNA-binding</keyword>
<dbReference type="GO" id="GO:0003677">
    <property type="term" value="F:DNA binding"/>
    <property type="evidence" value="ECO:0007669"/>
    <property type="project" value="UniProtKB-KW"/>
</dbReference>
<dbReference type="PANTHER" id="PTHR30204:SF69">
    <property type="entry name" value="MERR-FAMILY TRANSCRIPTIONAL REGULATOR"/>
    <property type="match status" value="1"/>
</dbReference>
<name>A0A2N5CPX6_9CAUL</name>
<proteinExistence type="predicted"/>
<dbReference type="CDD" id="cd04770">
    <property type="entry name" value="HTH_HMRTR"/>
    <property type="match status" value="1"/>
</dbReference>
<gene>
    <name evidence="7" type="ORF">CFHF_18905</name>
</gene>
<dbReference type="SUPFAM" id="SSF46955">
    <property type="entry name" value="Putative DNA-binding domain"/>
    <property type="match status" value="1"/>
</dbReference>
<evidence type="ECO:0000256" key="2">
    <source>
        <dbReference type="ARBA" id="ARBA00023015"/>
    </source>
</evidence>
<dbReference type="PANTHER" id="PTHR30204">
    <property type="entry name" value="REDOX-CYCLING DRUG-SENSING TRANSCRIPTIONAL ACTIVATOR SOXR"/>
    <property type="match status" value="1"/>
</dbReference>